<proteinExistence type="predicted"/>
<dbReference type="Proteomes" id="UP001476798">
    <property type="component" value="Unassembled WGS sequence"/>
</dbReference>
<sequence>MFHQLFESGKYFHLVFLYFKMASNNWEQLGVVSTVSLHQEGPGFNSWSEVAEEASLVEGSRGEGRCLMSRERSNPHVYVCVCVCMCVRGRENGLVHGSDFA</sequence>
<gene>
    <name evidence="1" type="ORF">GOODEAATRI_034260</name>
</gene>
<reference evidence="1 2" key="1">
    <citation type="submission" date="2021-06" db="EMBL/GenBank/DDBJ databases">
        <authorList>
            <person name="Palmer J.M."/>
        </authorList>
    </citation>
    <scope>NUCLEOTIDE SEQUENCE [LARGE SCALE GENOMIC DNA]</scope>
    <source>
        <strain evidence="1 2">GA_2019</strain>
        <tissue evidence="1">Muscle</tissue>
    </source>
</reference>
<evidence type="ECO:0000313" key="2">
    <source>
        <dbReference type="Proteomes" id="UP001476798"/>
    </source>
</evidence>
<name>A0ABV0MP80_9TELE</name>
<protein>
    <submittedName>
        <fullName evidence="1">Uncharacterized protein</fullName>
    </submittedName>
</protein>
<organism evidence="1 2">
    <name type="scientific">Goodea atripinnis</name>
    <dbReference type="NCBI Taxonomy" id="208336"/>
    <lineage>
        <taxon>Eukaryota</taxon>
        <taxon>Metazoa</taxon>
        <taxon>Chordata</taxon>
        <taxon>Craniata</taxon>
        <taxon>Vertebrata</taxon>
        <taxon>Euteleostomi</taxon>
        <taxon>Actinopterygii</taxon>
        <taxon>Neopterygii</taxon>
        <taxon>Teleostei</taxon>
        <taxon>Neoteleostei</taxon>
        <taxon>Acanthomorphata</taxon>
        <taxon>Ovalentaria</taxon>
        <taxon>Atherinomorphae</taxon>
        <taxon>Cyprinodontiformes</taxon>
        <taxon>Goodeidae</taxon>
        <taxon>Goodea</taxon>
    </lineage>
</organism>
<dbReference type="EMBL" id="JAHRIO010008347">
    <property type="protein sequence ID" value="MEQ2160484.1"/>
    <property type="molecule type" value="Genomic_DNA"/>
</dbReference>
<accession>A0ABV0MP80</accession>
<keyword evidence="2" id="KW-1185">Reference proteome</keyword>
<comment type="caution">
    <text evidence="1">The sequence shown here is derived from an EMBL/GenBank/DDBJ whole genome shotgun (WGS) entry which is preliminary data.</text>
</comment>
<evidence type="ECO:0000313" key="1">
    <source>
        <dbReference type="EMBL" id="MEQ2160484.1"/>
    </source>
</evidence>